<keyword evidence="1" id="KW-0812">Transmembrane</keyword>
<keyword evidence="1" id="KW-0472">Membrane</keyword>
<dbReference type="OrthoDB" id="1797570at2"/>
<evidence type="ECO:0000256" key="1">
    <source>
        <dbReference type="SAM" id="Phobius"/>
    </source>
</evidence>
<reference evidence="3" key="1">
    <citation type="submission" date="2018-02" db="EMBL/GenBank/DDBJ databases">
        <authorList>
            <person name="Hausmann B."/>
        </authorList>
    </citation>
    <scope>NUCLEOTIDE SEQUENCE [LARGE SCALE GENOMIC DNA]</scope>
    <source>
        <strain evidence="3">Peat soil MAG SbF1</strain>
    </source>
</reference>
<organism evidence="2 3">
    <name type="scientific">Candidatus Desulfosporosinus infrequens</name>
    <dbReference type="NCBI Taxonomy" id="2043169"/>
    <lineage>
        <taxon>Bacteria</taxon>
        <taxon>Bacillati</taxon>
        <taxon>Bacillota</taxon>
        <taxon>Clostridia</taxon>
        <taxon>Eubacteriales</taxon>
        <taxon>Desulfitobacteriaceae</taxon>
        <taxon>Desulfosporosinus</taxon>
    </lineage>
</organism>
<dbReference type="Proteomes" id="UP000238916">
    <property type="component" value="Unassembled WGS sequence"/>
</dbReference>
<evidence type="ECO:0000313" key="3">
    <source>
        <dbReference type="Proteomes" id="UP000238916"/>
    </source>
</evidence>
<gene>
    <name evidence="2" type="ORF">SBF1_310030</name>
</gene>
<dbReference type="AlphaFoldDB" id="A0A2U3KY75"/>
<accession>A0A2U3KY75</accession>
<feature type="transmembrane region" description="Helical" evidence="1">
    <location>
        <begin position="6"/>
        <end position="24"/>
    </location>
</feature>
<sequence length="148" mass="16570">MTSVITVSICGVLFLILLIILLKLRTGYNEIDEKYGKPYMANLVTMIGDHPDLKRGSMAISLHPKNAIAFNRKVFLFSQISSIKITSDLPGKIENGIKAAVNTGGEEYLLCIVVTDEYGKHEVIFSVKSEFKEVANQLIQKWNMYNLS</sequence>
<proteinExistence type="predicted"/>
<name>A0A2U3KY75_9FIRM</name>
<keyword evidence="1" id="KW-1133">Transmembrane helix</keyword>
<evidence type="ECO:0000313" key="2">
    <source>
        <dbReference type="EMBL" id="SPF44547.1"/>
    </source>
</evidence>
<dbReference type="EMBL" id="OMOF01000235">
    <property type="protein sequence ID" value="SPF44547.1"/>
    <property type="molecule type" value="Genomic_DNA"/>
</dbReference>
<protein>
    <submittedName>
        <fullName evidence="2">Uncharacterized protein</fullName>
    </submittedName>
</protein>